<keyword evidence="6" id="KW-0808">Transferase</keyword>
<keyword evidence="11" id="KW-0472">Membrane</keyword>
<dbReference type="UniPathway" id="UPA00378"/>
<evidence type="ECO:0000256" key="8">
    <source>
        <dbReference type="ARBA" id="ARBA00022968"/>
    </source>
</evidence>
<keyword evidence="5" id="KW-0328">Glycosyltransferase</keyword>
<comment type="catalytic activity">
    <reaction evidence="13">
        <text>N(4)-{beta-D-GlcNAc-(1-&gt;2)-[beta-D-GlcNAc-(1-&gt;4)]-alpha-D-Man-(1-&gt;3)-[beta-D-GlcNAc-(1-&gt;2)-alpha-D-Man-(1-&gt;6)]-beta-D-Man-(1-&gt;4)-beta-D-GlcNAc-(1-&gt;4)-beta-D-GlcNAc}-L-asparaginyl-[protein] + UDP-N-acetyl-alpha-D-glucosamine = N(4)-{beta-D-GlcNAc-(1-&gt;2)-[beta-D-GlcNAc-(1-&gt;4)]-alpha-D-Man-(1-&gt;3)-[beta-D-GlcNAc-(1-&gt;2)-[beta-D-GlcNAc-(1-&gt;6)]-alpha-D-Man-(1-&gt;6)]-beta-D-Man-(1-&gt;4)-beta-D-GlcNAc-(1-&gt;4)-beta-D-GlcNAc}-L-asparaginyl-[protein] + UDP + H(+)</text>
        <dbReference type="Rhea" id="RHEA:16921"/>
        <dbReference type="Rhea" id="RHEA-COMP:14374"/>
        <dbReference type="Rhea" id="RHEA-COMP:14377"/>
        <dbReference type="ChEBI" id="CHEBI:15378"/>
        <dbReference type="ChEBI" id="CHEBI:57705"/>
        <dbReference type="ChEBI" id="CHEBI:58223"/>
        <dbReference type="ChEBI" id="CHEBI:139507"/>
        <dbReference type="ChEBI" id="CHEBI:139510"/>
        <dbReference type="EC" id="2.4.1.155"/>
    </reaction>
</comment>
<organism evidence="15 16">
    <name type="scientific">Hypholoma sublateritium (strain FD-334 SS-4)</name>
    <dbReference type="NCBI Taxonomy" id="945553"/>
    <lineage>
        <taxon>Eukaryota</taxon>
        <taxon>Fungi</taxon>
        <taxon>Dikarya</taxon>
        <taxon>Basidiomycota</taxon>
        <taxon>Agaricomycotina</taxon>
        <taxon>Agaricomycetes</taxon>
        <taxon>Agaricomycetidae</taxon>
        <taxon>Agaricales</taxon>
        <taxon>Agaricineae</taxon>
        <taxon>Strophariaceae</taxon>
        <taxon>Hypholoma</taxon>
    </lineage>
</organism>
<dbReference type="EMBL" id="KN817557">
    <property type="protein sequence ID" value="KJA21520.1"/>
    <property type="molecule type" value="Genomic_DNA"/>
</dbReference>
<keyword evidence="12" id="KW-0325">Glycoprotein</keyword>
<evidence type="ECO:0000256" key="9">
    <source>
        <dbReference type="ARBA" id="ARBA00022989"/>
    </source>
</evidence>
<accession>A0A0D2PNP9</accession>
<reference evidence="16" key="1">
    <citation type="submission" date="2014-04" db="EMBL/GenBank/DDBJ databases">
        <title>Evolutionary Origins and Diversification of the Mycorrhizal Mutualists.</title>
        <authorList>
            <consortium name="DOE Joint Genome Institute"/>
            <consortium name="Mycorrhizal Genomics Consortium"/>
            <person name="Kohler A."/>
            <person name="Kuo A."/>
            <person name="Nagy L.G."/>
            <person name="Floudas D."/>
            <person name="Copeland A."/>
            <person name="Barry K.W."/>
            <person name="Cichocki N."/>
            <person name="Veneault-Fourrey C."/>
            <person name="LaButti K."/>
            <person name="Lindquist E.A."/>
            <person name="Lipzen A."/>
            <person name="Lundell T."/>
            <person name="Morin E."/>
            <person name="Murat C."/>
            <person name="Riley R."/>
            <person name="Ohm R."/>
            <person name="Sun H."/>
            <person name="Tunlid A."/>
            <person name="Henrissat B."/>
            <person name="Grigoriev I.V."/>
            <person name="Hibbett D.S."/>
            <person name="Martin F."/>
        </authorList>
    </citation>
    <scope>NUCLEOTIDE SEQUENCE [LARGE SCALE GENOMIC DNA]</scope>
    <source>
        <strain evidence="16">FD-334 SS-4</strain>
    </source>
</reference>
<comment type="similarity">
    <text evidence="3">Belongs to the glycosyltransferase 18 family.</text>
</comment>
<dbReference type="AlphaFoldDB" id="A0A0D2PNP9"/>
<dbReference type="InterPro" id="IPR026116">
    <property type="entry name" value="GT18_cat"/>
</dbReference>
<evidence type="ECO:0000256" key="2">
    <source>
        <dbReference type="ARBA" id="ARBA00004922"/>
    </source>
</evidence>
<evidence type="ECO:0000313" key="16">
    <source>
        <dbReference type="Proteomes" id="UP000054270"/>
    </source>
</evidence>
<evidence type="ECO:0000256" key="13">
    <source>
        <dbReference type="ARBA" id="ARBA00048243"/>
    </source>
</evidence>
<evidence type="ECO:0000256" key="10">
    <source>
        <dbReference type="ARBA" id="ARBA00023034"/>
    </source>
</evidence>
<dbReference type="OMA" id="FHEDQAS"/>
<protein>
    <recommendedName>
        <fullName evidence="4">alpha-1,6-mannosyl-glycoprotein 6-beta-N-acetylglucosaminyltransferase</fullName>
        <ecNumber evidence="4">2.4.1.155</ecNumber>
    </recommendedName>
</protein>
<name>A0A0D2PNP9_HYPSF</name>
<comment type="pathway">
    <text evidence="2">Protein modification; protein glycosylation.</text>
</comment>
<keyword evidence="16" id="KW-1185">Reference proteome</keyword>
<dbReference type="STRING" id="945553.A0A0D2PNP9"/>
<dbReference type="GO" id="GO:0006487">
    <property type="term" value="P:protein N-linked glycosylation"/>
    <property type="evidence" value="ECO:0007669"/>
    <property type="project" value="TreeGrafter"/>
</dbReference>
<dbReference type="Proteomes" id="UP000054270">
    <property type="component" value="Unassembled WGS sequence"/>
</dbReference>
<dbReference type="EC" id="2.4.1.155" evidence="4"/>
<evidence type="ECO:0000256" key="1">
    <source>
        <dbReference type="ARBA" id="ARBA00004323"/>
    </source>
</evidence>
<dbReference type="PANTHER" id="PTHR15075">
    <property type="entry name" value="ALPHA-MANNOSIDE BETA-1,6-N-ACETYLGLUCOSAMINYLTRANSFERASE"/>
    <property type="match status" value="1"/>
</dbReference>
<keyword evidence="10" id="KW-0333">Golgi apparatus</keyword>
<keyword evidence="7" id="KW-0812">Transmembrane</keyword>
<evidence type="ECO:0000256" key="3">
    <source>
        <dbReference type="ARBA" id="ARBA00007477"/>
    </source>
</evidence>
<evidence type="ECO:0000256" key="7">
    <source>
        <dbReference type="ARBA" id="ARBA00022692"/>
    </source>
</evidence>
<dbReference type="PANTHER" id="PTHR15075:SF2">
    <property type="entry name" value="ALPHA-1,6-MANNOSYLGLYCOPROTEIN 6-BETA-N-ACETYLGLUCOSAMINYLTRANSFERASE"/>
    <property type="match status" value="1"/>
</dbReference>
<dbReference type="Pfam" id="PF15024">
    <property type="entry name" value="Glyco_transf_18"/>
    <property type="match status" value="1"/>
</dbReference>
<proteinExistence type="inferred from homology"/>
<comment type="subcellular location">
    <subcellularLocation>
        <location evidence="1">Golgi apparatus membrane</location>
        <topology evidence="1">Single-pass type II membrane protein</topology>
    </subcellularLocation>
</comment>
<gene>
    <name evidence="15" type="ORF">HYPSUDRAFT_165499</name>
</gene>
<sequence>MNAKRVTYLKIVSVLAFFIFLFNVFSTQLWQEDTTGLDVNLCHGTSHHNSSAYAVVPSHVANHFPPPDDKRQDYREWNGQTLRELHTCMALGNCGANQNKVALLAAHWFEEAVVRGWRGGEGVWGLSVYKNLRRLGYTTLFANSFEEALQQYRMFPDLVKVVIRNRAGECHQDTKCVKGPTNPTGIPAWKIFDFEFFASHGGHFHTSLMKGKWILSANPDRLVANEEDSPIQYIGYSIQEDCQKVPTIPLADRAQQVWMLMKQLTYVYDDNFAWNRSYFALAASEVGLDFVGGWQINQRYGGWNPDVRGPMADIEDREQRVINLGRLNQQDFMQQVGTSKVMIGVGGPWWSPSPYNSLCQGVPFINPILHWKQDAPWDKSFWYTQHPSLNRFDPPYVYNVHARDWDAFVKAVKAASTTEIPSFIPDHMTEAAVQKRLEALMETDWRSAAAVLLQEREEAVRAGKESYVFEL</sequence>
<dbReference type="InterPro" id="IPR052105">
    <property type="entry name" value="MGAT5_Glycosyltransferase"/>
</dbReference>
<evidence type="ECO:0000256" key="4">
    <source>
        <dbReference type="ARBA" id="ARBA00012671"/>
    </source>
</evidence>
<evidence type="ECO:0000259" key="14">
    <source>
        <dbReference type="Pfam" id="PF15024"/>
    </source>
</evidence>
<feature type="domain" description="Glycosyltransferase family 18 catalytic" evidence="14">
    <location>
        <begin position="319"/>
        <end position="443"/>
    </location>
</feature>
<evidence type="ECO:0000256" key="5">
    <source>
        <dbReference type="ARBA" id="ARBA00022676"/>
    </source>
</evidence>
<dbReference type="GO" id="GO:0030144">
    <property type="term" value="F:alpha-1,6-mannosylglycoprotein 6-beta-N-acetylglucosaminyltransferase activity"/>
    <property type="evidence" value="ECO:0007669"/>
    <property type="project" value="UniProtKB-EC"/>
</dbReference>
<keyword evidence="9" id="KW-1133">Transmembrane helix</keyword>
<evidence type="ECO:0000313" key="15">
    <source>
        <dbReference type="EMBL" id="KJA21520.1"/>
    </source>
</evidence>
<evidence type="ECO:0000256" key="6">
    <source>
        <dbReference type="ARBA" id="ARBA00022679"/>
    </source>
</evidence>
<evidence type="ECO:0000256" key="11">
    <source>
        <dbReference type="ARBA" id="ARBA00023136"/>
    </source>
</evidence>
<dbReference type="GO" id="GO:0000139">
    <property type="term" value="C:Golgi membrane"/>
    <property type="evidence" value="ECO:0007669"/>
    <property type="project" value="UniProtKB-SubCell"/>
</dbReference>
<dbReference type="OrthoDB" id="2113294at2759"/>
<keyword evidence="8" id="KW-0735">Signal-anchor</keyword>
<evidence type="ECO:0000256" key="12">
    <source>
        <dbReference type="ARBA" id="ARBA00023180"/>
    </source>
</evidence>